<dbReference type="RefSeq" id="WP_301856231.1">
    <property type="nucleotide sequence ID" value="NZ_JAUJWU010000002.1"/>
</dbReference>
<evidence type="ECO:0000256" key="1">
    <source>
        <dbReference type="SAM" id="Phobius"/>
    </source>
</evidence>
<name>A0ABT8NCH1_9BACL</name>
<feature type="domain" description="Transcriptional regulator TetR C-terminal Firmicutes type" evidence="2">
    <location>
        <begin position="6"/>
        <end position="91"/>
    </location>
</feature>
<dbReference type="Proteomes" id="UP001172142">
    <property type="component" value="Unassembled WGS sequence"/>
</dbReference>
<keyword evidence="1" id="KW-0812">Transmembrane</keyword>
<feature type="transmembrane region" description="Helical" evidence="1">
    <location>
        <begin position="54"/>
        <end position="73"/>
    </location>
</feature>
<evidence type="ECO:0000313" key="3">
    <source>
        <dbReference type="EMBL" id="MDN7245592.1"/>
    </source>
</evidence>
<proteinExistence type="predicted"/>
<sequence length="105" mass="12273">MNQHNQTKQIVYETFFVYQPDATFINGVKDIIKQYVTDGIYYSQVQDKMLRAKIDLIIAYVTGAYIESIVFWIKENYETSQEDMASSLIDISLYGPYFDKLTSEN</sequence>
<gene>
    <name evidence="3" type="ORF">QWY13_08765</name>
</gene>
<evidence type="ECO:0000313" key="4">
    <source>
        <dbReference type="Proteomes" id="UP001172142"/>
    </source>
</evidence>
<reference evidence="3 4" key="1">
    <citation type="submission" date="2023-07" db="EMBL/GenBank/DDBJ databases">
        <title>Novel species in genus Planococcus.</title>
        <authorList>
            <person name="Ning S."/>
        </authorList>
    </citation>
    <scope>NUCLEOTIDE SEQUENCE [LARGE SCALE GENOMIC DNA]</scope>
    <source>
        <strain evidence="3 4">N017</strain>
    </source>
</reference>
<dbReference type="EMBL" id="JAUJWU010000002">
    <property type="protein sequence ID" value="MDN7245592.1"/>
    <property type="molecule type" value="Genomic_DNA"/>
</dbReference>
<keyword evidence="4" id="KW-1185">Reference proteome</keyword>
<accession>A0ABT8NCH1</accession>
<dbReference type="Gene3D" id="1.10.357.10">
    <property type="entry name" value="Tetracycline Repressor, domain 2"/>
    <property type="match status" value="1"/>
</dbReference>
<comment type="caution">
    <text evidence="3">The sequence shown here is derived from an EMBL/GenBank/DDBJ whole genome shotgun (WGS) entry which is preliminary data.</text>
</comment>
<keyword evidence="1" id="KW-1133">Transmembrane helix</keyword>
<organism evidence="3 4">
    <name type="scientific">Planococcus shenhongbingii</name>
    <dbReference type="NCBI Taxonomy" id="3058398"/>
    <lineage>
        <taxon>Bacteria</taxon>
        <taxon>Bacillati</taxon>
        <taxon>Bacillota</taxon>
        <taxon>Bacilli</taxon>
        <taxon>Bacillales</taxon>
        <taxon>Caryophanaceae</taxon>
        <taxon>Planococcus</taxon>
    </lineage>
</organism>
<protein>
    <submittedName>
        <fullName evidence="3">TetR-like C-terminal domain-containing protein</fullName>
    </submittedName>
</protein>
<evidence type="ECO:0000259" key="2">
    <source>
        <dbReference type="Pfam" id="PF14278"/>
    </source>
</evidence>
<dbReference type="Pfam" id="PF14278">
    <property type="entry name" value="TetR_C_8"/>
    <property type="match status" value="1"/>
</dbReference>
<keyword evidence="1" id="KW-0472">Membrane</keyword>
<dbReference type="InterPro" id="IPR039532">
    <property type="entry name" value="TetR_C_Firmicutes"/>
</dbReference>